<keyword evidence="1" id="KW-1133">Transmembrane helix</keyword>
<gene>
    <name evidence="2" type="ORF">FC34_GL000498</name>
</gene>
<comment type="caution">
    <text evidence="2">The sequence shown here is derived from an EMBL/GenBank/DDBJ whole genome shotgun (WGS) entry which is preliminary data.</text>
</comment>
<evidence type="ECO:0000313" key="2">
    <source>
        <dbReference type="EMBL" id="KRM72787.1"/>
    </source>
</evidence>
<keyword evidence="1" id="KW-0472">Membrane</keyword>
<evidence type="ECO:0000313" key="3">
    <source>
        <dbReference type="Proteomes" id="UP000051672"/>
    </source>
</evidence>
<feature type="transmembrane region" description="Helical" evidence="1">
    <location>
        <begin position="37"/>
        <end position="57"/>
    </location>
</feature>
<dbReference type="AlphaFoldDB" id="A0A0R2BAY7"/>
<dbReference type="OrthoDB" id="2298188at2"/>
<dbReference type="STRING" id="1423727.FC34_GL000498"/>
<dbReference type="EMBL" id="AYZQ01000001">
    <property type="protein sequence ID" value="KRM72787.1"/>
    <property type="molecule type" value="Genomic_DNA"/>
</dbReference>
<feature type="transmembrane region" description="Helical" evidence="1">
    <location>
        <begin position="77"/>
        <end position="95"/>
    </location>
</feature>
<keyword evidence="1" id="KW-0812">Transmembrane</keyword>
<feature type="transmembrane region" description="Helical" evidence="1">
    <location>
        <begin position="6"/>
        <end position="30"/>
    </location>
</feature>
<proteinExistence type="predicted"/>
<reference evidence="2 3" key="1">
    <citation type="journal article" date="2015" name="Genome Announc.">
        <title>Expanding the biotechnology potential of lactobacilli through comparative genomics of 213 strains and associated genera.</title>
        <authorList>
            <person name="Sun Z."/>
            <person name="Harris H.M."/>
            <person name="McCann A."/>
            <person name="Guo C."/>
            <person name="Argimon S."/>
            <person name="Zhang W."/>
            <person name="Yang X."/>
            <person name="Jeffery I.B."/>
            <person name="Cooney J.C."/>
            <person name="Kagawa T.F."/>
            <person name="Liu W."/>
            <person name="Song Y."/>
            <person name="Salvetti E."/>
            <person name="Wrobel A."/>
            <person name="Rasinkangas P."/>
            <person name="Parkhill J."/>
            <person name="Rea M.C."/>
            <person name="O'Sullivan O."/>
            <person name="Ritari J."/>
            <person name="Douillard F.P."/>
            <person name="Paul Ross R."/>
            <person name="Yang R."/>
            <person name="Briner A.E."/>
            <person name="Felis G.E."/>
            <person name="de Vos W.M."/>
            <person name="Barrangou R."/>
            <person name="Klaenhammer T.R."/>
            <person name="Caufield P.W."/>
            <person name="Cui Y."/>
            <person name="Zhang H."/>
            <person name="O'Toole P.W."/>
        </authorList>
    </citation>
    <scope>NUCLEOTIDE SEQUENCE [LARGE SCALE GENOMIC DNA]</scope>
    <source>
        <strain evidence="2 3">DSM 23927</strain>
    </source>
</reference>
<dbReference type="Proteomes" id="UP000051672">
    <property type="component" value="Unassembled WGS sequence"/>
</dbReference>
<dbReference type="PATRIC" id="fig|1423727.3.peg.500"/>
<organism evidence="2 3">
    <name type="scientific">Lacticaseibacillus brantae DSM 23927</name>
    <dbReference type="NCBI Taxonomy" id="1423727"/>
    <lineage>
        <taxon>Bacteria</taxon>
        <taxon>Bacillati</taxon>
        <taxon>Bacillota</taxon>
        <taxon>Bacilli</taxon>
        <taxon>Lactobacillales</taxon>
        <taxon>Lactobacillaceae</taxon>
        <taxon>Lacticaseibacillus</taxon>
    </lineage>
</organism>
<keyword evidence="3" id="KW-1185">Reference proteome</keyword>
<accession>A0A0R2BAY7</accession>
<protein>
    <recommendedName>
        <fullName evidence="4">Integral membrane protein</fullName>
    </recommendedName>
</protein>
<name>A0A0R2BAY7_9LACO</name>
<evidence type="ECO:0008006" key="4">
    <source>
        <dbReference type="Google" id="ProtNLM"/>
    </source>
</evidence>
<dbReference type="RefSeq" id="WP_057893799.1">
    <property type="nucleotide sequence ID" value="NZ_AYZQ01000001.1"/>
</dbReference>
<sequence length="104" mass="11898">MVAAILYWGVIAALIGWGLWNILFSIIYVHNHENGNLWFFAILNTLTLIFGGIFMWVMNNAAWQRYWFTTGTKTSPILGYLLIAYIVLVVLQVIFGREGKQQTA</sequence>
<evidence type="ECO:0000256" key="1">
    <source>
        <dbReference type="SAM" id="Phobius"/>
    </source>
</evidence>